<feature type="signal peptide" evidence="1">
    <location>
        <begin position="1"/>
        <end position="25"/>
    </location>
</feature>
<evidence type="ECO:0000313" key="2">
    <source>
        <dbReference type="EMBL" id="GHB70858.1"/>
    </source>
</evidence>
<keyword evidence="1" id="KW-0732">Signal</keyword>
<keyword evidence="3" id="KW-1185">Reference proteome</keyword>
<dbReference type="RefSeq" id="WP_189564872.1">
    <property type="nucleotide sequence ID" value="NZ_BMXF01000002.1"/>
</dbReference>
<gene>
    <name evidence="2" type="ORF">GCM10007390_25730</name>
</gene>
<evidence type="ECO:0008006" key="4">
    <source>
        <dbReference type="Google" id="ProtNLM"/>
    </source>
</evidence>
<organism evidence="2 3">
    <name type="scientific">Persicitalea jodogahamensis</name>
    <dbReference type="NCBI Taxonomy" id="402147"/>
    <lineage>
        <taxon>Bacteria</taxon>
        <taxon>Pseudomonadati</taxon>
        <taxon>Bacteroidota</taxon>
        <taxon>Cytophagia</taxon>
        <taxon>Cytophagales</taxon>
        <taxon>Spirosomataceae</taxon>
        <taxon>Persicitalea</taxon>
    </lineage>
</organism>
<sequence length="271" mass="30363">MKNTHFRKAGCLIFLLIGLSVNGFAQRGSWTVKTGAYSSRQRQQNILTIPAVLDSTDALIKDNYAGGYGRATLNVMALYDLLLTSRVAMQVGVGYRQKGFKSEATYLQDKGYAVLLPPRTVQDNLFHYASSELSFQFRTAPRRTVGYFRLGQRLDYLMDFKSAFWGDDYGYFTQFDYNVFSSIGVEYALGKKLFQTTAGEGSSSSVFSRPTVLFIEIEGTPLLFNISKTRFPTIPLAQLVDQQGKPLPVPIMRVEKIVRNTGFGVVVGLRF</sequence>
<dbReference type="EMBL" id="BMXF01000002">
    <property type="protein sequence ID" value="GHB70858.1"/>
    <property type="molecule type" value="Genomic_DNA"/>
</dbReference>
<name>A0A8J3D9M1_9BACT</name>
<evidence type="ECO:0000256" key="1">
    <source>
        <dbReference type="SAM" id="SignalP"/>
    </source>
</evidence>
<dbReference type="AlphaFoldDB" id="A0A8J3D9M1"/>
<dbReference type="Proteomes" id="UP000598271">
    <property type="component" value="Unassembled WGS sequence"/>
</dbReference>
<comment type="caution">
    <text evidence="2">The sequence shown here is derived from an EMBL/GenBank/DDBJ whole genome shotgun (WGS) entry which is preliminary data.</text>
</comment>
<protein>
    <recommendedName>
        <fullName evidence="4">Outer membrane protein beta-barrel domain-containing protein</fullName>
    </recommendedName>
</protein>
<reference evidence="2 3" key="1">
    <citation type="journal article" date="2014" name="Int. J. Syst. Evol. Microbiol.">
        <title>Complete genome sequence of Corynebacterium casei LMG S-19264T (=DSM 44701T), isolated from a smear-ripened cheese.</title>
        <authorList>
            <consortium name="US DOE Joint Genome Institute (JGI-PGF)"/>
            <person name="Walter F."/>
            <person name="Albersmeier A."/>
            <person name="Kalinowski J."/>
            <person name="Ruckert C."/>
        </authorList>
    </citation>
    <scope>NUCLEOTIDE SEQUENCE [LARGE SCALE GENOMIC DNA]</scope>
    <source>
        <strain evidence="2 3">KCTC 12866</strain>
    </source>
</reference>
<accession>A0A8J3D9M1</accession>
<proteinExistence type="predicted"/>
<feature type="chain" id="PRO_5035318914" description="Outer membrane protein beta-barrel domain-containing protein" evidence="1">
    <location>
        <begin position="26"/>
        <end position="271"/>
    </location>
</feature>
<evidence type="ECO:0000313" key="3">
    <source>
        <dbReference type="Proteomes" id="UP000598271"/>
    </source>
</evidence>